<comment type="caution">
    <text evidence="1">The sequence shown here is derived from an EMBL/GenBank/DDBJ whole genome shotgun (WGS) entry which is preliminary data.</text>
</comment>
<dbReference type="RefSeq" id="WP_118864794.1">
    <property type="nucleotide sequence ID" value="NZ_QWLV01000007.1"/>
</dbReference>
<proteinExistence type="predicted"/>
<evidence type="ECO:0000313" key="2">
    <source>
        <dbReference type="Proteomes" id="UP000266693"/>
    </source>
</evidence>
<dbReference type="AlphaFoldDB" id="A0A396RKS3"/>
<keyword evidence="2" id="KW-1185">Reference proteome</keyword>
<dbReference type="OrthoDB" id="7596589at2"/>
<gene>
    <name evidence="1" type="ORF">D1610_13935</name>
</gene>
<dbReference type="EMBL" id="QWLV01000007">
    <property type="protein sequence ID" value="RHW16820.1"/>
    <property type="molecule type" value="Genomic_DNA"/>
</dbReference>
<name>A0A396RKS3_9SPHN</name>
<evidence type="ECO:0000313" key="1">
    <source>
        <dbReference type="EMBL" id="RHW16820.1"/>
    </source>
</evidence>
<dbReference type="Proteomes" id="UP000266693">
    <property type="component" value="Unassembled WGS sequence"/>
</dbReference>
<protein>
    <submittedName>
        <fullName evidence="1">Uncharacterized protein</fullName>
    </submittedName>
</protein>
<organism evidence="1 2">
    <name type="scientific">Sphingomonas gilva</name>
    <dbReference type="NCBI Taxonomy" id="2305907"/>
    <lineage>
        <taxon>Bacteria</taxon>
        <taxon>Pseudomonadati</taxon>
        <taxon>Pseudomonadota</taxon>
        <taxon>Alphaproteobacteria</taxon>
        <taxon>Sphingomonadales</taxon>
        <taxon>Sphingomonadaceae</taxon>
        <taxon>Sphingomonas</taxon>
    </lineage>
</organism>
<reference evidence="1 2" key="1">
    <citation type="submission" date="2018-08" db="EMBL/GenBank/DDBJ databases">
        <title>The multiple taxonomic identification of Sphingomonas gilva.</title>
        <authorList>
            <person name="Zhu D."/>
            <person name="Zheng S."/>
        </authorList>
    </citation>
    <scope>NUCLEOTIDE SEQUENCE [LARGE SCALE GENOMIC DNA]</scope>
    <source>
        <strain evidence="1 2">ZDH117</strain>
    </source>
</reference>
<accession>A0A396RKS3</accession>
<sequence length="125" mass="13735">MRLLLTLALLPLAGCVTDRMTPEEELADVIGDRVAQAPVDCVSTAVLDQPRIIDNRTIVYRRTGTIYVNRLRSECPGLDPYTTLITEVRGGQLCRHDLVSTLDPGGTIPGPKCQLGEFVPYELPE</sequence>